<dbReference type="Gene3D" id="3.40.120.10">
    <property type="entry name" value="Alpha-D-Glucose-1,6-Bisphosphate, subunit A, domain 3"/>
    <property type="match status" value="3"/>
</dbReference>
<dbReference type="EMBL" id="SIYF01000160">
    <property type="protein sequence ID" value="TKK87070.1"/>
    <property type="molecule type" value="Genomic_DNA"/>
</dbReference>
<dbReference type="GO" id="GO:0004615">
    <property type="term" value="F:phosphomannomutase activity"/>
    <property type="evidence" value="ECO:0007669"/>
    <property type="project" value="TreeGrafter"/>
</dbReference>
<accession>A0A4U3ME94</accession>
<dbReference type="GO" id="GO:0005975">
    <property type="term" value="P:carbohydrate metabolic process"/>
    <property type="evidence" value="ECO:0007669"/>
    <property type="project" value="InterPro"/>
</dbReference>
<gene>
    <name evidence="7" type="ORF">EY666_07275</name>
</gene>
<evidence type="ECO:0000256" key="3">
    <source>
        <dbReference type="ARBA" id="ARBA00022553"/>
    </source>
</evidence>
<dbReference type="Pfam" id="PF02880">
    <property type="entry name" value="PGM_PMM_III"/>
    <property type="match status" value="1"/>
</dbReference>
<dbReference type="SUPFAM" id="SSF53738">
    <property type="entry name" value="Phosphoglucomutase, first 3 domains"/>
    <property type="match status" value="3"/>
</dbReference>
<dbReference type="PRINTS" id="PR00509">
    <property type="entry name" value="PGMPMM"/>
</dbReference>
<dbReference type="InterPro" id="IPR050060">
    <property type="entry name" value="Phosphoglucosamine_mutase"/>
</dbReference>
<keyword evidence="3" id="KW-0597">Phosphoprotein</keyword>
<protein>
    <submittedName>
        <fullName evidence="7">Phosphomannomutase/phosphoglucomutase</fullName>
    </submittedName>
</protein>
<feature type="domain" description="Alpha-D-phosphohexomutase alpha/beta/alpha" evidence="5">
    <location>
        <begin position="168"/>
        <end position="274"/>
    </location>
</feature>
<dbReference type="PANTHER" id="PTHR42946">
    <property type="entry name" value="PHOSPHOHEXOSE MUTASE"/>
    <property type="match status" value="1"/>
</dbReference>
<dbReference type="InterPro" id="IPR005841">
    <property type="entry name" value="Alpha-D-phosphohexomutase_SF"/>
</dbReference>
<evidence type="ECO:0000313" key="8">
    <source>
        <dbReference type="Proteomes" id="UP000305511"/>
    </source>
</evidence>
<dbReference type="AlphaFoldDB" id="A0A4U3ME94"/>
<name>A0A4U3ME94_ENTFL</name>
<reference evidence="7 8" key="1">
    <citation type="submission" date="2019-02" db="EMBL/GenBank/DDBJ databases">
        <title>Bacteria dissemination in different level of health care in South Africa: the effectiveness of infections prevention and control.</title>
        <authorList>
            <person name="Shobo C."/>
            <person name="Amoako D.G."/>
            <person name="Allam M."/>
            <person name="Ismail A."/>
            <person name="Bester L.A."/>
            <person name="Essack S.Y."/>
        </authorList>
    </citation>
    <scope>NUCLEOTIDE SEQUENCE [LARGE SCALE GENOMIC DNA]</scope>
    <source>
        <strain evidence="7 8">2SIL2</strain>
    </source>
</reference>
<proteinExistence type="inferred from homology"/>
<comment type="similarity">
    <text evidence="2">Belongs to the phosphohexose mutase family.</text>
</comment>
<dbReference type="RefSeq" id="WP_137274023.1">
    <property type="nucleotide sequence ID" value="NZ_JAHHFD010000052.1"/>
</dbReference>
<evidence type="ECO:0000313" key="7">
    <source>
        <dbReference type="EMBL" id="TKK87070.1"/>
    </source>
</evidence>
<dbReference type="FunFam" id="3.40.120.10:FF:000010">
    <property type="entry name" value="phosphomannomutase/phosphoglucomutase isoform X1"/>
    <property type="match status" value="1"/>
</dbReference>
<dbReference type="InterPro" id="IPR016055">
    <property type="entry name" value="A-D-PHexomutase_a/b/a-I/II/III"/>
</dbReference>
<dbReference type="CDD" id="cd03089">
    <property type="entry name" value="PMM_PGM"/>
    <property type="match status" value="1"/>
</dbReference>
<comment type="caution">
    <text evidence="7">The sequence shown here is derived from an EMBL/GenBank/DDBJ whole genome shotgun (WGS) entry which is preliminary data.</text>
</comment>
<organism evidence="7 8">
    <name type="scientific">Enterococcus faecalis</name>
    <name type="common">Streptococcus faecalis</name>
    <dbReference type="NCBI Taxonomy" id="1351"/>
    <lineage>
        <taxon>Bacteria</taxon>
        <taxon>Bacillati</taxon>
        <taxon>Bacillota</taxon>
        <taxon>Bacilli</taxon>
        <taxon>Lactobacillales</taxon>
        <taxon>Enterococcaceae</taxon>
        <taxon>Enterococcus</taxon>
    </lineage>
</organism>
<sequence>MVELKALQNGSDIRGIALDTEEQTATLTATAVAEIAVGVVRWLQDKKQLPRKAQQRLTIAIGHDSRLTAEPIKQALVDTFLSLGIQVIDVGLATTPAMFMATQFPTLQCDAAIMITASHLPYYFNGLKFFTAEGGAEKEDIRYILSHTDPLTANENGTLMKQELLPIYAEHLVEKIRQGIHSPEEKPLQGFRIIVDAGNGAGGFFAEQVLQVLGADTTGSQFLEPDGHFPNHVPNPDNSEAMKSIQTAVLANQADLGIIFDTDVDRSAVVDQSGEVLNRNNLIAVLAAIVLKEAPGSYIVTNSPTSSHLKTFIEEKGGQQIRYISGYRNVINKMIELNHGGFQTPLAIETSGHAAFQENYNLDDGAYVVAKILMLLPELKQNNQTLGDLIATLKQPAETNEFRFKITAEDVTCYGQQVLRDFELFVENQADFAVDRENQEGVRGNVSGQYGSGWFLLRLSLHEPLLVLQVENDQNDKNACVIEKIATFLQKYEEIDSQQIDSQQIEK</sequence>
<dbReference type="Pfam" id="PF02879">
    <property type="entry name" value="PGM_PMM_II"/>
    <property type="match status" value="1"/>
</dbReference>
<evidence type="ECO:0000259" key="4">
    <source>
        <dbReference type="Pfam" id="PF02878"/>
    </source>
</evidence>
<evidence type="ECO:0000259" key="6">
    <source>
        <dbReference type="Pfam" id="PF02880"/>
    </source>
</evidence>
<dbReference type="Pfam" id="PF02878">
    <property type="entry name" value="PGM_PMM_I"/>
    <property type="match status" value="1"/>
</dbReference>
<feature type="domain" description="Alpha-D-phosphohexomutase alpha/beta/alpha" evidence="6">
    <location>
        <begin position="280"/>
        <end position="391"/>
    </location>
</feature>
<evidence type="ECO:0000256" key="2">
    <source>
        <dbReference type="ARBA" id="ARBA00010231"/>
    </source>
</evidence>
<dbReference type="PANTHER" id="PTHR42946:SF1">
    <property type="entry name" value="PHOSPHOGLUCOMUTASE (ALPHA-D-GLUCOSE-1,6-BISPHOSPHATE-DEPENDENT)"/>
    <property type="match status" value="1"/>
</dbReference>
<evidence type="ECO:0000256" key="1">
    <source>
        <dbReference type="ARBA" id="ARBA00001946"/>
    </source>
</evidence>
<dbReference type="InterPro" id="IPR005844">
    <property type="entry name" value="A-D-PHexomutase_a/b/a-I"/>
</dbReference>
<feature type="domain" description="Alpha-D-phosphohexomutase alpha/beta/alpha" evidence="4">
    <location>
        <begin position="8"/>
        <end position="140"/>
    </location>
</feature>
<comment type="cofactor">
    <cofactor evidence="1">
        <name>Mg(2+)</name>
        <dbReference type="ChEBI" id="CHEBI:18420"/>
    </cofactor>
</comment>
<dbReference type="Proteomes" id="UP000305511">
    <property type="component" value="Unassembled WGS sequence"/>
</dbReference>
<dbReference type="InterPro" id="IPR005845">
    <property type="entry name" value="A-D-PHexomutase_a/b/a-II"/>
</dbReference>
<dbReference type="InterPro" id="IPR005846">
    <property type="entry name" value="A-D-PHexomutase_a/b/a-III"/>
</dbReference>
<evidence type="ECO:0000259" key="5">
    <source>
        <dbReference type="Pfam" id="PF02879"/>
    </source>
</evidence>